<dbReference type="GeneID" id="54350574"/>
<sequence>MDLAPSPNDRSACPGSPRFDAAERLLEFESSGGVSQGDWCKTFDTIFQLPYWYRMWIVQEVASNRNVLV</sequence>
<reference evidence="1" key="1">
    <citation type="journal article" date="2020" name="Stud. Mycol.">
        <title>101 Dothideomycetes genomes: a test case for predicting lifestyles and emergence of pathogens.</title>
        <authorList>
            <person name="Haridas S."/>
            <person name="Albert R."/>
            <person name="Binder M."/>
            <person name="Bloem J."/>
            <person name="Labutti K."/>
            <person name="Salamov A."/>
            <person name="Andreopoulos B."/>
            <person name="Baker S."/>
            <person name="Barry K."/>
            <person name="Bills G."/>
            <person name="Bluhm B."/>
            <person name="Cannon C."/>
            <person name="Castanera R."/>
            <person name="Culley D."/>
            <person name="Daum C."/>
            <person name="Ezra D."/>
            <person name="Gonzalez J."/>
            <person name="Henrissat B."/>
            <person name="Kuo A."/>
            <person name="Liang C."/>
            <person name="Lipzen A."/>
            <person name="Lutzoni F."/>
            <person name="Magnuson J."/>
            <person name="Mondo S."/>
            <person name="Nolan M."/>
            <person name="Ohm R."/>
            <person name="Pangilinan J."/>
            <person name="Park H.-J."/>
            <person name="Ramirez L."/>
            <person name="Alfaro M."/>
            <person name="Sun H."/>
            <person name="Tritt A."/>
            <person name="Yoshinaga Y."/>
            <person name="Zwiers L.-H."/>
            <person name="Turgeon B."/>
            <person name="Goodwin S."/>
            <person name="Spatafora J."/>
            <person name="Crous P."/>
            <person name="Grigoriev I."/>
        </authorList>
    </citation>
    <scope>NUCLEOTIDE SEQUENCE</scope>
    <source>
        <strain evidence="1">CBS 183.55</strain>
    </source>
</reference>
<name>A0A6A5RJ51_9PLEO</name>
<dbReference type="RefSeq" id="XP_033447532.1">
    <property type="nucleotide sequence ID" value="XM_033592906.1"/>
</dbReference>
<organism evidence="1 2">
    <name type="scientific">Didymella exigua CBS 183.55</name>
    <dbReference type="NCBI Taxonomy" id="1150837"/>
    <lineage>
        <taxon>Eukaryota</taxon>
        <taxon>Fungi</taxon>
        <taxon>Dikarya</taxon>
        <taxon>Ascomycota</taxon>
        <taxon>Pezizomycotina</taxon>
        <taxon>Dothideomycetes</taxon>
        <taxon>Pleosporomycetidae</taxon>
        <taxon>Pleosporales</taxon>
        <taxon>Pleosporineae</taxon>
        <taxon>Didymellaceae</taxon>
        <taxon>Didymella</taxon>
    </lineage>
</organism>
<evidence type="ECO:0000313" key="2">
    <source>
        <dbReference type="Proteomes" id="UP000800082"/>
    </source>
</evidence>
<keyword evidence="2" id="KW-1185">Reference proteome</keyword>
<proteinExistence type="predicted"/>
<gene>
    <name evidence="1" type="ORF">M421DRAFT_421673</name>
</gene>
<evidence type="ECO:0008006" key="3">
    <source>
        <dbReference type="Google" id="ProtNLM"/>
    </source>
</evidence>
<protein>
    <recommendedName>
        <fullName evidence="3">Heterokaryon incompatibility domain-containing protein</fullName>
    </recommendedName>
</protein>
<dbReference type="AlphaFoldDB" id="A0A6A5RJ51"/>
<dbReference type="OrthoDB" id="2157530at2759"/>
<dbReference type="Proteomes" id="UP000800082">
    <property type="component" value="Unassembled WGS sequence"/>
</dbReference>
<accession>A0A6A5RJ51</accession>
<evidence type="ECO:0000313" key="1">
    <source>
        <dbReference type="EMBL" id="KAF1927280.1"/>
    </source>
</evidence>
<dbReference type="EMBL" id="ML978972">
    <property type="protein sequence ID" value="KAF1927280.1"/>
    <property type="molecule type" value="Genomic_DNA"/>
</dbReference>